<feature type="domain" description="HTH marR-type" evidence="1">
    <location>
        <begin position="27"/>
        <end position="158"/>
    </location>
</feature>
<dbReference type="GO" id="GO:0003700">
    <property type="term" value="F:DNA-binding transcription factor activity"/>
    <property type="evidence" value="ECO:0007669"/>
    <property type="project" value="InterPro"/>
</dbReference>
<dbReference type="InterPro" id="IPR036388">
    <property type="entry name" value="WH-like_DNA-bd_sf"/>
</dbReference>
<dbReference type="PANTHER" id="PTHR39515:SF2">
    <property type="entry name" value="HTH-TYPE TRANSCRIPTIONAL REGULATOR RV0880"/>
    <property type="match status" value="1"/>
</dbReference>
<dbReference type="InterPro" id="IPR036390">
    <property type="entry name" value="WH_DNA-bd_sf"/>
</dbReference>
<protein>
    <submittedName>
        <fullName evidence="2">Transcriptional regulator, MarR family</fullName>
    </submittedName>
</protein>
<dbReference type="HOGENOM" id="CLU_083287_15_1_11"/>
<reference evidence="2 3" key="1">
    <citation type="journal article" date="2011" name="J. Bacteriol.">
        <title>Genome sequence of the 1,4-dioxane-degrading Pseudonocardia dioxanivorans strain CB1190.</title>
        <authorList>
            <person name="Sales C.M."/>
            <person name="Mahendra S."/>
            <person name="Grostern A."/>
            <person name="Parales R.E."/>
            <person name="Goodwin L.A."/>
            <person name="Woyke T."/>
            <person name="Nolan M."/>
            <person name="Lapidus A."/>
            <person name="Chertkov O."/>
            <person name="Ovchinnikova G."/>
            <person name="Sczyrba A."/>
            <person name="Alvarez-Cohen L."/>
        </authorList>
    </citation>
    <scope>NUCLEOTIDE SEQUENCE [LARGE SCALE GENOMIC DNA]</scope>
    <source>
        <strain evidence="3">ATCC 55486 / DSM 44775 / JCM 13855 / CB1190</strain>
    </source>
</reference>
<dbReference type="KEGG" id="pdx:Psed_4001"/>
<keyword evidence="3" id="KW-1185">Reference proteome</keyword>
<accession>F4CPY4</accession>
<sequence length="163" mass="16795">MATAPAMTPVAAGADVVGVSDDVAELAGRLRIALSRLTHALRAPDDEAGLTPTRIATLSILETAGPLRVGALAERIGISPPTMTRLVDCLGELDLVRRDPDPDDQRATRVSLSAGGSALLGRLRHRGTGLLARRIAGLDDAGLVTLAASVPLLEQLAETTVAP</sequence>
<dbReference type="InterPro" id="IPR000835">
    <property type="entry name" value="HTH_MarR-typ"/>
</dbReference>
<dbReference type="Proteomes" id="UP000007809">
    <property type="component" value="Chromosome"/>
</dbReference>
<dbReference type="eggNOG" id="COG1846">
    <property type="taxonomic scope" value="Bacteria"/>
</dbReference>
<name>F4CPY4_PSEUX</name>
<evidence type="ECO:0000259" key="1">
    <source>
        <dbReference type="PROSITE" id="PS50995"/>
    </source>
</evidence>
<evidence type="ECO:0000313" key="2">
    <source>
        <dbReference type="EMBL" id="AEA26167.1"/>
    </source>
</evidence>
<dbReference type="InterPro" id="IPR052526">
    <property type="entry name" value="HTH-type_Bedaq_tolerance"/>
</dbReference>
<gene>
    <name evidence="2" type="ordered locus">Psed_4001</name>
</gene>
<dbReference type="SMART" id="SM00347">
    <property type="entry name" value="HTH_MARR"/>
    <property type="match status" value="1"/>
</dbReference>
<dbReference type="SUPFAM" id="SSF46785">
    <property type="entry name" value="Winged helix' DNA-binding domain"/>
    <property type="match status" value="1"/>
</dbReference>
<dbReference type="STRING" id="675635.Psed_4001"/>
<dbReference type="AlphaFoldDB" id="F4CPY4"/>
<dbReference type="Gene3D" id="1.10.10.10">
    <property type="entry name" value="Winged helix-like DNA-binding domain superfamily/Winged helix DNA-binding domain"/>
    <property type="match status" value="1"/>
</dbReference>
<evidence type="ECO:0000313" key="3">
    <source>
        <dbReference type="Proteomes" id="UP000007809"/>
    </source>
</evidence>
<dbReference type="PROSITE" id="PS50995">
    <property type="entry name" value="HTH_MARR_2"/>
    <property type="match status" value="1"/>
</dbReference>
<proteinExistence type="predicted"/>
<dbReference type="PANTHER" id="PTHR39515">
    <property type="entry name" value="CONSERVED PROTEIN"/>
    <property type="match status" value="1"/>
</dbReference>
<dbReference type="Pfam" id="PF01047">
    <property type="entry name" value="MarR"/>
    <property type="match status" value="1"/>
</dbReference>
<dbReference type="EMBL" id="CP002593">
    <property type="protein sequence ID" value="AEA26167.1"/>
    <property type="molecule type" value="Genomic_DNA"/>
</dbReference>
<organism evidence="2 3">
    <name type="scientific">Pseudonocardia dioxanivorans (strain ATCC 55486 / DSM 44775 / JCM 13855 / CB1190)</name>
    <dbReference type="NCBI Taxonomy" id="675635"/>
    <lineage>
        <taxon>Bacteria</taxon>
        <taxon>Bacillati</taxon>
        <taxon>Actinomycetota</taxon>
        <taxon>Actinomycetes</taxon>
        <taxon>Pseudonocardiales</taxon>
        <taxon>Pseudonocardiaceae</taxon>
        <taxon>Pseudonocardia</taxon>
    </lineage>
</organism>